<keyword evidence="3" id="KW-0808">Transferase</keyword>
<keyword evidence="1" id="KW-0812">Transmembrane</keyword>
<comment type="caution">
    <text evidence="3">The sequence shown here is derived from an EMBL/GenBank/DDBJ whole genome shotgun (WGS) entry which is preliminary data.</text>
</comment>
<dbReference type="PANTHER" id="PTHR45947:SF3">
    <property type="entry name" value="SULFOQUINOVOSYL TRANSFERASE SQD2"/>
    <property type="match status" value="1"/>
</dbReference>
<sequence>MNDILIITNYFPPETGAASNRIFHLAEGLQKHNFKVSVITPLPNYPKGKIFDGYRGTFKKTSIENNITIHRLWIYASNSKNRLKRLIAMLSYSFSLIWFFMWNKLPEKVIVQSPPLLVAFTCMFFIRNKKRKLILNVSDLWPIAGLELGAFKKNFSYKLLERIERFNYKKADLVLGQSEEILTHITSLFPKKETFLYRNFPDFEPPKLIEKPNETGKIKMVYAGLLGIAQGIYKLCTELDYNKVQFHIYGAGAEKDKIENLINTNSDFDIVYHGEIARSELHKALLQYDLTIIPLLNRIYGSVPSKIFEYGKLGFPMLYFGGGEGENIIETYNLGWVAPPTNYEALNLQLSKLNNADLSFEFKTQIQKTALLNFNFERQLKDLIEYL</sequence>
<gene>
    <name evidence="3" type="ORF">PK35_05150</name>
</gene>
<keyword evidence="1" id="KW-1133">Transmembrane helix</keyword>
<dbReference type="PANTHER" id="PTHR45947">
    <property type="entry name" value="SULFOQUINOVOSYL TRANSFERASE SQD2"/>
    <property type="match status" value="1"/>
</dbReference>
<evidence type="ECO:0000256" key="1">
    <source>
        <dbReference type="SAM" id="Phobius"/>
    </source>
</evidence>
<evidence type="ECO:0000313" key="4">
    <source>
        <dbReference type="Proteomes" id="UP000032361"/>
    </source>
</evidence>
<dbReference type="STRING" id="1382798.PK35_05150"/>
<name>A0A0D7W8G6_9FLAO</name>
<protein>
    <submittedName>
        <fullName evidence="3">Glycosyltransferase</fullName>
    </submittedName>
</protein>
<keyword evidence="4" id="KW-1185">Reference proteome</keyword>
<dbReference type="PATRIC" id="fig|1382798.3.peg.2206"/>
<evidence type="ECO:0000259" key="2">
    <source>
        <dbReference type="Pfam" id="PF13579"/>
    </source>
</evidence>
<dbReference type="OrthoDB" id="9811902at2"/>
<reference evidence="3 4" key="1">
    <citation type="journal article" date="2015" name="Antonie Van Leeuwenhoek">
        <title>Tamlana nanhaiensis sp. nov., isolated from surface seawater collected from the South China Sea.</title>
        <authorList>
            <person name="Liu X."/>
            <person name="Lai Q."/>
            <person name="Du Y."/>
            <person name="Li G."/>
            <person name="Sun F."/>
            <person name="Shao Z."/>
        </authorList>
    </citation>
    <scope>NUCLEOTIDE SEQUENCE [LARGE SCALE GENOMIC DNA]</scope>
    <source>
        <strain evidence="3 4">FHC16</strain>
    </source>
</reference>
<feature type="domain" description="Glycosyltransferase subfamily 4-like N-terminal" evidence="2">
    <location>
        <begin position="17"/>
        <end position="191"/>
    </location>
</feature>
<organism evidence="3 4">
    <name type="scientific">Neotamlana nanhaiensis</name>
    <dbReference type="NCBI Taxonomy" id="1382798"/>
    <lineage>
        <taxon>Bacteria</taxon>
        <taxon>Pseudomonadati</taxon>
        <taxon>Bacteroidota</taxon>
        <taxon>Flavobacteriia</taxon>
        <taxon>Flavobacteriales</taxon>
        <taxon>Flavobacteriaceae</taxon>
        <taxon>Neotamlana</taxon>
    </lineage>
</organism>
<dbReference type="GO" id="GO:0016758">
    <property type="term" value="F:hexosyltransferase activity"/>
    <property type="evidence" value="ECO:0007669"/>
    <property type="project" value="TreeGrafter"/>
</dbReference>
<accession>A0A0D7W8G6</accession>
<dbReference type="RefSeq" id="WP_044625607.1">
    <property type="nucleotide sequence ID" value="NZ_JTDV01000002.1"/>
</dbReference>
<keyword evidence="1" id="KW-0472">Membrane</keyword>
<evidence type="ECO:0000313" key="3">
    <source>
        <dbReference type="EMBL" id="KJD34117.1"/>
    </source>
</evidence>
<dbReference type="Gene3D" id="3.40.50.2000">
    <property type="entry name" value="Glycogen Phosphorylase B"/>
    <property type="match status" value="2"/>
</dbReference>
<dbReference type="InterPro" id="IPR028098">
    <property type="entry name" value="Glyco_trans_4-like_N"/>
</dbReference>
<dbReference type="Pfam" id="PF13579">
    <property type="entry name" value="Glyco_trans_4_4"/>
    <property type="match status" value="1"/>
</dbReference>
<proteinExistence type="predicted"/>
<dbReference type="Pfam" id="PF13692">
    <property type="entry name" value="Glyco_trans_1_4"/>
    <property type="match status" value="1"/>
</dbReference>
<feature type="transmembrane region" description="Helical" evidence="1">
    <location>
        <begin position="86"/>
        <end position="103"/>
    </location>
</feature>
<dbReference type="AlphaFoldDB" id="A0A0D7W8G6"/>
<dbReference type="CDD" id="cd03794">
    <property type="entry name" value="GT4_WbuB-like"/>
    <property type="match status" value="1"/>
</dbReference>
<dbReference type="Proteomes" id="UP000032361">
    <property type="component" value="Unassembled WGS sequence"/>
</dbReference>
<dbReference type="EMBL" id="JTDV01000002">
    <property type="protein sequence ID" value="KJD34117.1"/>
    <property type="molecule type" value="Genomic_DNA"/>
</dbReference>
<dbReference type="SUPFAM" id="SSF53756">
    <property type="entry name" value="UDP-Glycosyltransferase/glycogen phosphorylase"/>
    <property type="match status" value="1"/>
</dbReference>
<dbReference type="InterPro" id="IPR050194">
    <property type="entry name" value="Glycosyltransferase_grp1"/>
</dbReference>